<evidence type="ECO:0000259" key="5">
    <source>
        <dbReference type="PROSITE" id="PS51987"/>
    </source>
</evidence>
<dbReference type="OrthoDB" id="5153463at2759"/>
<dbReference type="GO" id="GO:0004356">
    <property type="term" value="F:glutamine synthetase activity"/>
    <property type="evidence" value="ECO:0007669"/>
    <property type="project" value="InterPro"/>
</dbReference>
<reference evidence="6 7" key="1">
    <citation type="submission" date="2016-07" db="EMBL/GenBank/DDBJ databases">
        <title>Comparative genomics of the entomopathogenic fungus Beauveria bassiana.</title>
        <authorList>
            <person name="Valero Jimenez C.A."/>
            <person name="Zwaan B.J."/>
            <person name="Van Kan J.A."/>
            <person name="Takken W."/>
            <person name="Debets A.J."/>
            <person name="Schoustra S.E."/>
            <person name="Koenraadt C.J."/>
        </authorList>
    </citation>
    <scope>NUCLEOTIDE SEQUENCE [LARGE SCALE GENOMIC DNA]</scope>
    <source>
        <strain evidence="6 7">ARSEF 8028</strain>
    </source>
</reference>
<proteinExistence type="inferred from homology"/>
<dbReference type="Gene3D" id="3.30.590.10">
    <property type="entry name" value="Glutamine synthetase/guanido kinase, catalytic domain"/>
    <property type="match status" value="1"/>
</dbReference>
<dbReference type="PANTHER" id="PTHR43785:SF2">
    <property type="entry name" value="TYPE-1 GLUTAMINE SYNTHETASE 1"/>
    <property type="match status" value="1"/>
</dbReference>
<evidence type="ECO:0000256" key="3">
    <source>
        <dbReference type="PROSITE-ProRule" id="PRU01331"/>
    </source>
</evidence>
<dbReference type="GO" id="GO:0006542">
    <property type="term" value="P:glutamine biosynthetic process"/>
    <property type="evidence" value="ECO:0007669"/>
    <property type="project" value="InterPro"/>
</dbReference>
<evidence type="ECO:0000256" key="2">
    <source>
        <dbReference type="ARBA" id="ARBA00022598"/>
    </source>
</evidence>
<gene>
    <name evidence="6" type="ORF">BB8028_0004g11700</name>
</gene>
<keyword evidence="2" id="KW-0436">Ligase</keyword>
<evidence type="ECO:0000313" key="6">
    <source>
        <dbReference type="EMBL" id="PQK14240.1"/>
    </source>
</evidence>
<dbReference type="InterPro" id="IPR036651">
    <property type="entry name" value="Gln_synt_N_sf"/>
</dbReference>
<accession>A0A2S7YDH0</accession>
<evidence type="ECO:0000256" key="4">
    <source>
        <dbReference type="RuleBase" id="RU000384"/>
    </source>
</evidence>
<evidence type="ECO:0000313" key="7">
    <source>
        <dbReference type="Proteomes" id="UP000237441"/>
    </source>
</evidence>
<dbReference type="PROSITE" id="PS51987">
    <property type="entry name" value="GS_CATALYTIC"/>
    <property type="match status" value="1"/>
</dbReference>
<dbReference type="EMBL" id="JRHA01000004">
    <property type="protein sequence ID" value="PQK14240.1"/>
    <property type="molecule type" value="Genomic_DNA"/>
</dbReference>
<dbReference type="SMART" id="SM01230">
    <property type="entry name" value="Gln-synt_C"/>
    <property type="match status" value="1"/>
</dbReference>
<dbReference type="SUPFAM" id="SSF55931">
    <property type="entry name" value="Glutamine synthetase/guanido kinase"/>
    <property type="match status" value="1"/>
</dbReference>
<dbReference type="InterPro" id="IPR008146">
    <property type="entry name" value="Gln_synth_cat_dom"/>
</dbReference>
<name>A0A2S7YDH0_BEABA</name>
<sequence>MSTLLEVFLERHTSVRFVRLQWQDVSGVLRARVVPVKQARRLASGRATMQLAPRSLESSVENSVLTAPTNYLGSDRGCPDWTTLRTRTMLDPLYASVMCGIVRDQGPESRRNDVCARRSLENVLSEASQRFQLEFLIGFEVEFEIWRPNANDKLVLHSTGLGGSACSGLRHAWYDHVEEAMLILLEAGVGLEGMHTEGQQGQFEFNLGPKPPMEAVDELVFVHDTLKRVFAHHGLVATMFPRPAAHRTQSIGQHVHLSITDRPELEQSFLAGILRHLPSLVAFSLPYDLSYERLRPGQGGSDIVAWGTQDRRIPVRKVKTGHWELRCVDATANMYLVLAAVLSAGLWGCMNGELLHHQDTSSLSEEQITDSGAPCIPNTFEAALDQLERDYESEGGVRETLMESQVICHYLKMKRFERFQLAQMGEDGGRSLLTEVF</sequence>
<protein>
    <recommendedName>
        <fullName evidence="1">Glutamine synthetase</fullName>
    </recommendedName>
</protein>
<comment type="caution">
    <text evidence="6">The sequence shown here is derived from an EMBL/GenBank/DDBJ whole genome shotgun (WGS) entry which is preliminary data.</text>
</comment>
<feature type="domain" description="GS catalytic" evidence="5">
    <location>
        <begin position="116"/>
        <end position="437"/>
    </location>
</feature>
<dbReference type="Gene3D" id="3.10.20.70">
    <property type="entry name" value="Glutamine synthetase, N-terminal domain"/>
    <property type="match status" value="1"/>
</dbReference>
<comment type="similarity">
    <text evidence="3 4">Belongs to the glutamine synthetase family.</text>
</comment>
<dbReference type="AlphaFoldDB" id="A0A2S7YDH0"/>
<evidence type="ECO:0000256" key="1">
    <source>
        <dbReference type="ARBA" id="ARBA00021364"/>
    </source>
</evidence>
<organism evidence="6 7">
    <name type="scientific">Beauveria bassiana</name>
    <name type="common">White muscardine disease fungus</name>
    <name type="synonym">Tritirachium shiotae</name>
    <dbReference type="NCBI Taxonomy" id="176275"/>
    <lineage>
        <taxon>Eukaryota</taxon>
        <taxon>Fungi</taxon>
        <taxon>Dikarya</taxon>
        <taxon>Ascomycota</taxon>
        <taxon>Pezizomycotina</taxon>
        <taxon>Sordariomycetes</taxon>
        <taxon>Hypocreomycetidae</taxon>
        <taxon>Hypocreales</taxon>
        <taxon>Cordycipitaceae</taxon>
        <taxon>Beauveria</taxon>
    </lineage>
</organism>
<dbReference type="Pfam" id="PF00120">
    <property type="entry name" value="Gln-synt_C"/>
    <property type="match status" value="1"/>
</dbReference>
<dbReference type="PANTHER" id="PTHR43785">
    <property type="entry name" value="GAMMA-GLUTAMYLPUTRESCINE SYNTHETASE"/>
    <property type="match status" value="1"/>
</dbReference>
<dbReference type="InterPro" id="IPR014746">
    <property type="entry name" value="Gln_synth/guanido_kin_cat_dom"/>
</dbReference>
<dbReference type="Proteomes" id="UP000237441">
    <property type="component" value="Unassembled WGS sequence"/>
</dbReference>